<keyword evidence="1" id="KW-0732">Signal</keyword>
<accession>A0ABR1ZAK9</accession>
<dbReference type="EMBL" id="JBBPBN010001991">
    <property type="protein sequence ID" value="KAK8476914.1"/>
    <property type="molecule type" value="Genomic_DNA"/>
</dbReference>
<evidence type="ECO:0000256" key="1">
    <source>
        <dbReference type="SAM" id="SignalP"/>
    </source>
</evidence>
<name>A0ABR1ZAK9_9ROSI</name>
<organism evidence="2 3">
    <name type="scientific">Hibiscus sabdariffa</name>
    <name type="common">roselle</name>
    <dbReference type="NCBI Taxonomy" id="183260"/>
    <lineage>
        <taxon>Eukaryota</taxon>
        <taxon>Viridiplantae</taxon>
        <taxon>Streptophyta</taxon>
        <taxon>Embryophyta</taxon>
        <taxon>Tracheophyta</taxon>
        <taxon>Spermatophyta</taxon>
        <taxon>Magnoliopsida</taxon>
        <taxon>eudicotyledons</taxon>
        <taxon>Gunneridae</taxon>
        <taxon>Pentapetalae</taxon>
        <taxon>rosids</taxon>
        <taxon>malvids</taxon>
        <taxon>Malvales</taxon>
        <taxon>Malvaceae</taxon>
        <taxon>Malvoideae</taxon>
        <taxon>Hibiscus</taxon>
    </lineage>
</organism>
<protein>
    <submittedName>
        <fullName evidence="2">Uncharacterized protein</fullName>
    </submittedName>
</protein>
<evidence type="ECO:0000313" key="2">
    <source>
        <dbReference type="EMBL" id="KAK8476914.1"/>
    </source>
</evidence>
<sequence>MGGIMVSAMLIFCSVALVNCNRGIRDTTGWGECSASDFWEQANMALTSLDTDTNSTAIALSGYSIPTVYTLTNCNSEIIWFSTMLVFCCLAMVNCDTEIKQTAGWGRCSDCFVDFSFPCSSQQEDYGNSGGQYLRLVLSSSVFLSF</sequence>
<feature type="chain" id="PRO_5046854055" evidence="1">
    <location>
        <begin position="21"/>
        <end position="146"/>
    </location>
</feature>
<evidence type="ECO:0000313" key="3">
    <source>
        <dbReference type="Proteomes" id="UP001396334"/>
    </source>
</evidence>
<feature type="signal peptide" evidence="1">
    <location>
        <begin position="1"/>
        <end position="20"/>
    </location>
</feature>
<keyword evidence="3" id="KW-1185">Reference proteome</keyword>
<gene>
    <name evidence="2" type="ORF">V6N11_013833</name>
</gene>
<reference evidence="2 3" key="1">
    <citation type="journal article" date="2024" name="G3 (Bethesda)">
        <title>Genome assembly of Hibiscus sabdariffa L. provides insights into metabolisms of medicinal natural products.</title>
        <authorList>
            <person name="Kim T."/>
        </authorList>
    </citation>
    <scope>NUCLEOTIDE SEQUENCE [LARGE SCALE GENOMIC DNA]</scope>
    <source>
        <strain evidence="2">TK-2024</strain>
        <tissue evidence="2">Old leaves</tissue>
    </source>
</reference>
<proteinExistence type="predicted"/>
<comment type="caution">
    <text evidence="2">The sequence shown here is derived from an EMBL/GenBank/DDBJ whole genome shotgun (WGS) entry which is preliminary data.</text>
</comment>
<dbReference type="Proteomes" id="UP001396334">
    <property type="component" value="Unassembled WGS sequence"/>
</dbReference>